<protein>
    <recommendedName>
        <fullName evidence="10">S-adenosylmethionine synthase</fullName>
        <shortName evidence="10">AdoMet synthase</shortName>
        <ecNumber evidence="10">2.5.1.6</ecNumber>
    </recommendedName>
    <alternativeName>
        <fullName evidence="10">MAT</fullName>
    </alternativeName>
    <alternativeName>
        <fullName evidence="10">Methionine adenosyltransferase</fullName>
    </alternativeName>
</protein>
<feature type="region of interest" description="Flexible loop" evidence="10">
    <location>
        <begin position="99"/>
        <end position="109"/>
    </location>
</feature>
<dbReference type="FunFam" id="3.30.300.10:FF:000003">
    <property type="entry name" value="S-adenosylmethionine synthase"/>
    <property type="match status" value="1"/>
</dbReference>
<dbReference type="GO" id="GO:0006730">
    <property type="term" value="P:one-carbon metabolic process"/>
    <property type="evidence" value="ECO:0007669"/>
    <property type="project" value="UniProtKB-KW"/>
</dbReference>
<comment type="subunit">
    <text evidence="10">Homotetramer; dimer of dimers.</text>
</comment>
<comment type="function">
    <text evidence="10">Catalyzes the formation of S-adenosylmethionine (AdoMet) from methionine and ATP. The overall synthetic reaction is composed of two sequential steps, AdoMet formation and the subsequent tripolyphosphate hydrolysis which occurs prior to release of AdoMet from the enzyme.</text>
</comment>
<feature type="binding site" description="in other chain" evidence="10">
    <location>
        <begin position="174"/>
        <end position="176"/>
    </location>
    <ligand>
        <name>ATP</name>
        <dbReference type="ChEBI" id="CHEBI:30616"/>
        <note>ligand shared between two neighboring subunits</note>
    </ligand>
</feature>
<keyword evidence="6 10" id="KW-0547">Nucleotide-binding</keyword>
<feature type="domain" description="S-adenosylmethionine synthetase C-terminal" evidence="15">
    <location>
        <begin position="246"/>
        <end position="385"/>
    </location>
</feature>
<dbReference type="InterPro" id="IPR022628">
    <property type="entry name" value="S-AdoMet_synt_N"/>
</dbReference>
<dbReference type="Pfam" id="PF02772">
    <property type="entry name" value="S-AdoMet_synt_M"/>
    <property type="match status" value="1"/>
</dbReference>
<keyword evidence="4 10" id="KW-0808">Transferase</keyword>
<reference evidence="16 17" key="1">
    <citation type="submission" date="2020-03" db="EMBL/GenBank/DDBJ databases">
        <title>Complete genome of Arcanobacterium buesumensis sp. nov. strain 2701.</title>
        <authorList>
            <person name="Borowiak M."/>
            <person name="Alssahen M."/>
            <person name="Laemmler C."/>
            <person name="Malorny B."/>
            <person name="Hassan A."/>
            <person name="Prenger-Berninghoff E."/>
            <person name="Ploetz M."/>
            <person name="Abdulmawjood A."/>
        </authorList>
    </citation>
    <scope>NUCLEOTIDE SEQUENCE [LARGE SCALE GENOMIC DNA]</scope>
    <source>
        <strain evidence="16 17">2701</strain>
    </source>
</reference>
<keyword evidence="10" id="KW-0963">Cytoplasm</keyword>
<accession>A0A6H2ELE7</accession>
<comment type="subcellular location">
    <subcellularLocation>
        <location evidence="10 11">Cytoplasm</location>
    </subcellularLocation>
</comment>
<dbReference type="SUPFAM" id="SSF55973">
    <property type="entry name" value="S-adenosylmethionine synthetase"/>
    <property type="match status" value="3"/>
</dbReference>
<keyword evidence="5 10" id="KW-0479">Metal-binding</keyword>
<comment type="cofactor">
    <cofactor evidence="10">
        <name>K(+)</name>
        <dbReference type="ChEBI" id="CHEBI:29103"/>
    </cofactor>
    <text evidence="10">Binds 1 potassium ion per subunit.</text>
</comment>
<feature type="binding site" evidence="10">
    <location>
        <position position="279"/>
    </location>
    <ligand>
        <name>ATP</name>
        <dbReference type="ChEBI" id="CHEBI:30616"/>
        <note>ligand shared between two neighboring subunits</note>
    </ligand>
</feature>
<dbReference type="InterPro" id="IPR022630">
    <property type="entry name" value="S-AdoMet_synt_C"/>
</dbReference>
<evidence type="ECO:0000259" key="15">
    <source>
        <dbReference type="Pfam" id="PF02773"/>
    </source>
</evidence>
<evidence type="ECO:0000256" key="12">
    <source>
        <dbReference type="RuleBase" id="RU004462"/>
    </source>
</evidence>
<evidence type="ECO:0000256" key="2">
    <source>
        <dbReference type="ARBA" id="ARBA00009685"/>
    </source>
</evidence>
<evidence type="ECO:0000256" key="1">
    <source>
        <dbReference type="ARBA" id="ARBA00005224"/>
    </source>
</evidence>
<dbReference type="UniPathway" id="UPA00315">
    <property type="reaction ID" value="UER00080"/>
</dbReference>
<feature type="binding site" description="in other chain" evidence="10">
    <location>
        <begin position="243"/>
        <end position="244"/>
    </location>
    <ligand>
        <name>ATP</name>
        <dbReference type="ChEBI" id="CHEBI:30616"/>
        <note>ligand shared between two neighboring subunits</note>
    </ligand>
</feature>
<dbReference type="GO" id="GO:0000287">
    <property type="term" value="F:magnesium ion binding"/>
    <property type="evidence" value="ECO:0007669"/>
    <property type="project" value="UniProtKB-UniRule"/>
</dbReference>
<feature type="binding site" evidence="10">
    <location>
        <position position="252"/>
    </location>
    <ligand>
        <name>ATP</name>
        <dbReference type="ChEBI" id="CHEBI:30616"/>
        <note>ligand shared between two neighboring subunits</note>
    </ligand>
</feature>
<comment type="similarity">
    <text evidence="2 10 12">Belongs to the AdoMet synthase family.</text>
</comment>
<keyword evidence="7 10" id="KW-0067">ATP-binding</keyword>
<dbReference type="InterPro" id="IPR002133">
    <property type="entry name" value="S-AdoMet_synthetase"/>
</dbReference>
<dbReference type="GO" id="GO:0004478">
    <property type="term" value="F:methionine adenosyltransferase activity"/>
    <property type="evidence" value="ECO:0007669"/>
    <property type="project" value="UniProtKB-UniRule"/>
</dbReference>
<evidence type="ECO:0000256" key="5">
    <source>
        <dbReference type="ARBA" id="ARBA00022723"/>
    </source>
</evidence>
<feature type="binding site" evidence="10">
    <location>
        <position position="275"/>
    </location>
    <ligand>
        <name>ATP</name>
        <dbReference type="ChEBI" id="CHEBI:30616"/>
        <note>ligand shared between two neighboring subunits</note>
    </ligand>
</feature>
<dbReference type="Pfam" id="PF02773">
    <property type="entry name" value="S-AdoMet_synt_C"/>
    <property type="match status" value="1"/>
</dbReference>
<proteinExistence type="inferred from homology"/>
<dbReference type="PANTHER" id="PTHR11964">
    <property type="entry name" value="S-ADENOSYLMETHIONINE SYNTHETASE"/>
    <property type="match status" value="1"/>
</dbReference>
<dbReference type="Gene3D" id="3.30.300.10">
    <property type="match status" value="3"/>
</dbReference>
<sequence length="398" mass="42607">MTLQPFTSESVTEGHPDKVCDKIADSILDALLAQDRNSRVAVETMVTTGLVHVAGEVTTDGYVEISDIVRSVVKDIGYTSSNIGFDGASCGVSVSIDQQSADIASSVDTSLEARLGEEIDVLDHQGAGDQGLMFGYASNETPELMPLPVFLSHRLAERLTEVRKENIVPGLRPDGKTQVTVNYDGGIPVSVETVVVSTQHEPGINMSDLATSIIDHVIRPILNQYATSVSILDAVFLVNPSGRFEIGGPMGDAGVTGRKIIVDTYGGMARHGGGAFSGKDPSKVDRSASYAARWVAKNVVAAQLADRCEVQVAYAIGKARPVSVRVDTFGTNKVDEAVISSAVKEVFDLRPAAIIRDLDLLRPIYSLTSNYGHFGRELAEFTWEKTDRVAQLRIAAGL</sequence>
<feature type="binding site" description="in other chain" evidence="10">
    <location>
        <position position="56"/>
    </location>
    <ligand>
        <name>L-methionine</name>
        <dbReference type="ChEBI" id="CHEBI:57844"/>
        <note>ligand shared between two neighboring subunits</note>
    </ligand>
</feature>
<dbReference type="EMBL" id="CP050804">
    <property type="protein sequence ID" value="QJC21762.1"/>
    <property type="molecule type" value="Genomic_DNA"/>
</dbReference>
<dbReference type="GO" id="GO:0006556">
    <property type="term" value="P:S-adenosylmethionine biosynthetic process"/>
    <property type="evidence" value="ECO:0007669"/>
    <property type="project" value="UniProtKB-UniRule"/>
</dbReference>
<feature type="binding site" description="in other chain" evidence="10">
    <location>
        <position position="15"/>
    </location>
    <ligand>
        <name>ATP</name>
        <dbReference type="ChEBI" id="CHEBI:30616"/>
        <note>ligand shared between two neighboring subunits</note>
    </ligand>
</feature>
<feature type="binding site" evidence="10">
    <location>
        <position position="43"/>
    </location>
    <ligand>
        <name>K(+)</name>
        <dbReference type="ChEBI" id="CHEBI:29103"/>
    </ligand>
</feature>
<dbReference type="InterPro" id="IPR022636">
    <property type="entry name" value="S-AdoMet_synthetase_sfam"/>
</dbReference>
<comment type="pathway">
    <text evidence="1 10">Amino-acid biosynthesis; S-adenosyl-L-methionine biosynthesis; S-adenosyl-L-methionine from L-methionine: step 1/1.</text>
</comment>
<comment type="catalytic activity">
    <reaction evidence="10">
        <text>L-methionine + ATP + H2O = S-adenosyl-L-methionine + phosphate + diphosphate</text>
        <dbReference type="Rhea" id="RHEA:21080"/>
        <dbReference type="ChEBI" id="CHEBI:15377"/>
        <dbReference type="ChEBI" id="CHEBI:30616"/>
        <dbReference type="ChEBI" id="CHEBI:33019"/>
        <dbReference type="ChEBI" id="CHEBI:43474"/>
        <dbReference type="ChEBI" id="CHEBI:57844"/>
        <dbReference type="ChEBI" id="CHEBI:59789"/>
        <dbReference type="EC" id="2.5.1.6"/>
    </reaction>
</comment>
<feature type="binding site" description="in other chain" evidence="10">
    <location>
        <position position="99"/>
    </location>
    <ligand>
        <name>L-methionine</name>
        <dbReference type="ChEBI" id="CHEBI:57844"/>
        <note>ligand shared between two neighboring subunits</note>
    </ligand>
</feature>
<evidence type="ECO:0000313" key="16">
    <source>
        <dbReference type="EMBL" id="QJC21762.1"/>
    </source>
</evidence>
<evidence type="ECO:0000256" key="9">
    <source>
        <dbReference type="ARBA" id="ARBA00022958"/>
    </source>
</evidence>
<dbReference type="InterPro" id="IPR022631">
    <property type="entry name" value="ADOMET_SYNTHASE_CS"/>
</dbReference>
<dbReference type="GO" id="GO:0005737">
    <property type="term" value="C:cytoplasm"/>
    <property type="evidence" value="ECO:0007669"/>
    <property type="project" value="UniProtKB-SubCell"/>
</dbReference>
<keyword evidence="8 10" id="KW-0460">Magnesium</keyword>
<keyword evidence="17" id="KW-1185">Reference proteome</keyword>
<feature type="binding site" evidence="10">
    <location>
        <position position="17"/>
    </location>
    <ligand>
        <name>Mg(2+)</name>
        <dbReference type="ChEBI" id="CHEBI:18420"/>
    </ligand>
</feature>
<dbReference type="NCBIfam" id="TIGR01034">
    <property type="entry name" value="metK"/>
    <property type="match status" value="1"/>
</dbReference>
<keyword evidence="3 10" id="KW-0554">One-carbon metabolism</keyword>
<comment type="cofactor">
    <cofactor evidence="10">
        <name>Mg(2+)</name>
        <dbReference type="ChEBI" id="CHEBI:18420"/>
    </cofactor>
    <text evidence="10">Binds 2 divalent ions per subunit.</text>
</comment>
<name>A0A6H2ELE7_9ACTO</name>
<dbReference type="GO" id="GO:0005524">
    <property type="term" value="F:ATP binding"/>
    <property type="evidence" value="ECO:0007669"/>
    <property type="project" value="UniProtKB-UniRule"/>
</dbReference>
<evidence type="ECO:0000256" key="4">
    <source>
        <dbReference type="ARBA" id="ARBA00022679"/>
    </source>
</evidence>
<dbReference type="PIRSF" id="PIRSF000497">
    <property type="entry name" value="MAT"/>
    <property type="match status" value="1"/>
</dbReference>
<evidence type="ECO:0000256" key="8">
    <source>
        <dbReference type="ARBA" id="ARBA00022842"/>
    </source>
</evidence>
<dbReference type="KEGG" id="arca:HC352_04070"/>
<dbReference type="Proteomes" id="UP000502298">
    <property type="component" value="Chromosome"/>
</dbReference>
<evidence type="ECO:0000313" key="17">
    <source>
        <dbReference type="Proteomes" id="UP000502298"/>
    </source>
</evidence>
<dbReference type="PROSITE" id="PS00377">
    <property type="entry name" value="ADOMET_SYNTHASE_2"/>
    <property type="match status" value="1"/>
</dbReference>
<evidence type="ECO:0000259" key="14">
    <source>
        <dbReference type="Pfam" id="PF02772"/>
    </source>
</evidence>
<dbReference type="HAMAP" id="MF_00086">
    <property type="entry name" value="S_AdoMet_synth1"/>
    <property type="match status" value="1"/>
</dbReference>
<dbReference type="CDD" id="cd18079">
    <property type="entry name" value="S-AdoMet_synt"/>
    <property type="match status" value="1"/>
</dbReference>
<feature type="binding site" evidence="10">
    <location>
        <position position="252"/>
    </location>
    <ligand>
        <name>L-methionine</name>
        <dbReference type="ChEBI" id="CHEBI:57844"/>
        <note>ligand shared between two neighboring subunits</note>
    </ligand>
</feature>
<keyword evidence="9 10" id="KW-0630">Potassium</keyword>
<feature type="binding site" description="in other chain" evidence="10">
    <location>
        <position position="283"/>
    </location>
    <ligand>
        <name>L-methionine</name>
        <dbReference type="ChEBI" id="CHEBI:57844"/>
        <note>ligand shared between two neighboring subunits</note>
    </ligand>
</feature>
<organism evidence="16 17">
    <name type="scientific">Arcanobacterium buesumense</name>
    <dbReference type="NCBI Taxonomy" id="2722751"/>
    <lineage>
        <taxon>Bacteria</taxon>
        <taxon>Bacillati</taxon>
        <taxon>Actinomycetota</taxon>
        <taxon>Actinomycetes</taxon>
        <taxon>Actinomycetales</taxon>
        <taxon>Actinomycetaceae</taxon>
        <taxon>Arcanobacterium</taxon>
    </lineage>
</organism>
<evidence type="ECO:0000256" key="6">
    <source>
        <dbReference type="ARBA" id="ARBA00022741"/>
    </source>
</evidence>
<gene>
    <name evidence="10" type="primary">metK</name>
    <name evidence="16" type="ORF">HC352_04070</name>
</gene>
<dbReference type="InterPro" id="IPR022629">
    <property type="entry name" value="S-AdoMet_synt_central"/>
</dbReference>
<dbReference type="Pfam" id="PF00438">
    <property type="entry name" value="S-AdoMet_synt_N"/>
    <property type="match status" value="1"/>
</dbReference>
<feature type="domain" description="S-adenosylmethionine synthetase central" evidence="14">
    <location>
        <begin position="125"/>
        <end position="244"/>
    </location>
</feature>
<evidence type="ECO:0000256" key="7">
    <source>
        <dbReference type="ARBA" id="ARBA00022840"/>
    </source>
</evidence>
<dbReference type="EC" id="2.5.1.6" evidence="10"/>
<evidence type="ECO:0000256" key="11">
    <source>
        <dbReference type="RuleBase" id="RU000542"/>
    </source>
</evidence>
<dbReference type="RefSeq" id="WP_168917702.1">
    <property type="nucleotide sequence ID" value="NZ_CP050804.1"/>
</dbReference>
<feature type="binding site" description="in other chain" evidence="10">
    <location>
        <begin position="258"/>
        <end position="259"/>
    </location>
    <ligand>
        <name>ATP</name>
        <dbReference type="ChEBI" id="CHEBI:30616"/>
        <note>ligand shared between two neighboring subunits</note>
    </ligand>
</feature>
<evidence type="ECO:0000256" key="3">
    <source>
        <dbReference type="ARBA" id="ARBA00022563"/>
    </source>
</evidence>
<feature type="domain" description="S-adenosylmethionine synthetase N-terminal" evidence="13">
    <location>
        <begin position="6"/>
        <end position="101"/>
    </location>
</feature>
<dbReference type="AlphaFoldDB" id="A0A6H2ELE7"/>
<evidence type="ECO:0000259" key="13">
    <source>
        <dbReference type="Pfam" id="PF00438"/>
    </source>
</evidence>
<dbReference type="PROSITE" id="PS00376">
    <property type="entry name" value="ADOMET_SYNTHASE_1"/>
    <property type="match status" value="1"/>
</dbReference>
<evidence type="ECO:0000256" key="10">
    <source>
        <dbReference type="HAMAP-Rule" id="MF_00086"/>
    </source>
</evidence>